<dbReference type="Proteomes" id="UP000233551">
    <property type="component" value="Unassembled WGS sequence"/>
</dbReference>
<keyword evidence="2" id="KW-1185">Reference proteome</keyword>
<evidence type="ECO:0000313" key="1">
    <source>
        <dbReference type="EMBL" id="PKI42967.1"/>
    </source>
</evidence>
<reference evidence="1 2" key="1">
    <citation type="submission" date="2017-11" db="EMBL/GenBank/DDBJ databases">
        <title>De-novo sequencing of pomegranate (Punica granatum L.) genome.</title>
        <authorList>
            <person name="Akparov Z."/>
            <person name="Amiraslanov A."/>
            <person name="Hajiyeva S."/>
            <person name="Abbasov M."/>
            <person name="Kaur K."/>
            <person name="Hamwieh A."/>
            <person name="Solovyev V."/>
            <person name="Salamov A."/>
            <person name="Braich B."/>
            <person name="Kosarev P."/>
            <person name="Mahmoud A."/>
            <person name="Hajiyev E."/>
            <person name="Babayeva S."/>
            <person name="Izzatullayeva V."/>
            <person name="Mammadov A."/>
            <person name="Mammadov A."/>
            <person name="Sharifova S."/>
            <person name="Ojaghi J."/>
            <person name="Eynullazada K."/>
            <person name="Bayramov B."/>
            <person name="Abdulazimova A."/>
            <person name="Shahmuradov I."/>
        </authorList>
    </citation>
    <scope>NUCLEOTIDE SEQUENCE [LARGE SCALE GENOMIC DNA]</scope>
    <source>
        <strain evidence="2">cv. AG2017</strain>
        <tissue evidence="1">Leaf</tissue>
    </source>
</reference>
<gene>
    <name evidence="1" type="ORF">CRG98_036765</name>
</gene>
<sequence>MKREGADTWRELEGVFVFPLSPRPGWVRTFAGKCQTERSKKVQWGRTGSENRVKWETRSHASMNIDGVYLIRGTYREGGFASDGTNVDEMREYELRSYNLVVLDPLWGSA</sequence>
<organism evidence="1 2">
    <name type="scientific">Punica granatum</name>
    <name type="common">Pomegranate</name>
    <dbReference type="NCBI Taxonomy" id="22663"/>
    <lineage>
        <taxon>Eukaryota</taxon>
        <taxon>Viridiplantae</taxon>
        <taxon>Streptophyta</taxon>
        <taxon>Embryophyta</taxon>
        <taxon>Tracheophyta</taxon>
        <taxon>Spermatophyta</taxon>
        <taxon>Magnoliopsida</taxon>
        <taxon>eudicotyledons</taxon>
        <taxon>Gunneridae</taxon>
        <taxon>Pentapetalae</taxon>
        <taxon>rosids</taxon>
        <taxon>malvids</taxon>
        <taxon>Myrtales</taxon>
        <taxon>Lythraceae</taxon>
        <taxon>Punica</taxon>
    </lineage>
</organism>
<proteinExistence type="predicted"/>
<evidence type="ECO:0000313" key="2">
    <source>
        <dbReference type="Proteomes" id="UP000233551"/>
    </source>
</evidence>
<dbReference type="AlphaFoldDB" id="A0A2I0IG47"/>
<dbReference type="EMBL" id="PGOL01003125">
    <property type="protein sequence ID" value="PKI42967.1"/>
    <property type="molecule type" value="Genomic_DNA"/>
</dbReference>
<accession>A0A2I0IG47</accession>
<name>A0A2I0IG47_PUNGR</name>
<protein>
    <submittedName>
        <fullName evidence="1">Uncharacterized protein</fullName>
    </submittedName>
</protein>
<comment type="caution">
    <text evidence="1">The sequence shown here is derived from an EMBL/GenBank/DDBJ whole genome shotgun (WGS) entry which is preliminary data.</text>
</comment>